<evidence type="ECO:0000256" key="5">
    <source>
        <dbReference type="ARBA" id="ARBA00023040"/>
    </source>
</evidence>
<keyword evidence="2" id="KW-1003">Cell membrane</keyword>
<keyword evidence="9 10" id="KW-0807">Transducer</keyword>
<evidence type="ECO:0000256" key="10">
    <source>
        <dbReference type="RuleBase" id="RU000688"/>
    </source>
</evidence>
<dbReference type="PRINTS" id="PR00664">
    <property type="entry name" value="OCTOPAMINER"/>
</dbReference>
<evidence type="ECO:0000256" key="11">
    <source>
        <dbReference type="SAM" id="MobiDB-lite"/>
    </source>
</evidence>
<evidence type="ECO:0000256" key="1">
    <source>
        <dbReference type="ARBA" id="ARBA00004651"/>
    </source>
</evidence>
<feature type="transmembrane region" description="Helical" evidence="12">
    <location>
        <begin position="384"/>
        <end position="403"/>
    </location>
</feature>
<reference evidence="14" key="1">
    <citation type="submission" date="2022-11" db="EMBL/GenBank/DDBJ databases">
        <title>Centuries of genome instability and evolution in soft-shell clam transmissible cancer (bioRxiv).</title>
        <authorList>
            <person name="Hart S.F.M."/>
            <person name="Yonemitsu M.A."/>
            <person name="Giersch R.M."/>
            <person name="Beal B.F."/>
            <person name="Arriagada G."/>
            <person name="Davis B.W."/>
            <person name="Ostrander E.A."/>
            <person name="Goff S.P."/>
            <person name="Metzger M.J."/>
        </authorList>
    </citation>
    <scope>NUCLEOTIDE SEQUENCE</scope>
    <source>
        <strain evidence="14">MELC-2E11</strain>
        <tissue evidence="14">Siphon/mantle</tissue>
    </source>
</reference>
<evidence type="ECO:0000256" key="12">
    <source>
        <dbReference type="SAM" id="Phobius"/>
    </source>
</evidence>
<evidence type="ECO:0000256" key="2">
    <source>
        <dbReference type="ARBA" id="ARBA00022475"/>
    </source>
</evidence>
<feature type="compositionally biased region" description="Polar residues" evidence="11">
    <location>
        <begin position="266"/>
        <end position="276"/>
    </location>
</feature>
<evidence type="ECO:0000256" key="8">
    <source>
        <dbReference type="ARBA" id="ARBA00023180"/>
    </source>
</evidence>
<keyword evidence="8" id="KW-0325">Glycoprotein</keyword>
<sequence>MENNTSYSVLLPERVSSWYIVLTSLAMIILAILTVAGNIFVIHAVFTNRALRIVPNFFIVSLAVADLLVAILVMPFHISTNITGAWIYGGVLCQIWLTSDVFLCTASILNLCIIALDRYWAIHDPIRYAQKRTVKRVLVMIAISWTLSGMISIPPVFGWGDKDDDSLYDDDVKTCTLSSDKGYVLYSACGSFYIPLAVMSFVYIHIFIATKRRLRERTKAAKKTKLAMRNIVNNKDGNANKKRNNSDSTNDDHDERNEDIVEEPSNHCNTTSSESANNVCNGSANVALTTTDKKKRKKTRGKRQIDSAKMEFEDNARHLRPRVSINNFFEEKQRISLSKERKAARTLAIIMVTFVLCWIPFFLMYLILPFCDSCTYPGTKVEALFVWLGYVNSTLNPIIYTVFNMEFRKAFQRITAKCRGNDSGRIALTRTCV</sequence>
<comment type="subcellular location">
    <subcellularLocation>
        <location evidence="1">Cell membrane</location>
        <topology evidence="1">Multi-pass membrane protein</topology>
    </subcellularLocation>
</comment>
<dbReference type="PANTHER" id="PTHR24248:SF174">
    <property type="entry name" value="TYRAMINE_OCTOPAMINE RECEPTOR"/>
    <property type="match status" value="1"/>
</dbReference>
<keyword evidence="3 10" id="KW-0812">Transmembrane</keyword>
<keyword evidence="15" id="KW-1185">Reference proteome</keyword>
<keyword evidence="7 10" id="KW-0675">Receptor</keyword>
<organism evidence="14 15">
    <name type="scientific">Mya arenaria</name>
    <name type="common">Soft-shell clam</name>
    <dbReference type="NCBI Taxonomy" id="6604"/>
    <lineage>
        <taxon>Eukaryota</taxon>
        <taxon>Metazoa</taxon>
        <taxon>Spiralia</taxon>
        <taxon>Lophotrochozoa</taxon>
        <taxon>Mollusca</taxon>
        <taxon>Bivalvia</taxon>
        <taxon>Autobranchia</taxon>
        <taxon>Heteroconchia</taxon>
        <taxon>Euheterodonta</taxon>
        <taxon>Imparidentia</taxon>
        <taxon>Neoheterodontei</taxon>
        <taxon>Myida</taxon>
        <taxon>Myoidea</taxon>
        <taxon>Myidae</taxon>
        <taxon>Mya</taxon>
    </lineage>
</organism>
<dbReference type="PROSITE" id="PS50262">
    <property type="entry name" value="G_PROTEIN_RECEP_F1_2"/>
    <property type="match status" value="1"/>
</dbReference>
<keyword evidence="4 12" id="KW-1133">Transmembrane helix</keyword>
<feature type="region of interest" description="Disordered" evidence="11">
    <location>
        <begin position="219"/>
        <end position="276"/>
    </location>
</feature>
<dbReference type="SMART" id="SM01381">
    <property type="entry name" value="7TM_GPCR_Srsx"/>
    <property type="match status" value="1"/>
</dbReference>
<dbReference type="PROSITE" id="PS00237">
    <property type="entry name" value="G_PROTEIN_RECEP_F1_1"/>
    <property type="match status" value="1"/>
</dbReference>
<feature type="transmembrane region" description="Helical" evidence="12">
    <location>
        <begin position="86"/>
        <end position="116"/>
    </location>
</feature>
<proteinExistence type="inferred from homology"/>
<dbReference type="InterPro" id="IPR002002">
    <property type="entry name" value="Octopmn_rcpt"/>
</dbReference>
<dbReference type="PANTHER" id="PTHR24248">
    <property type="entry name" value="ADRENERGIC RECEPTOR-RELATED G-PROTEIN COUPLED RECEPTOR"/>
    <property type="match status" value="1"/>
</dbReference>
<evidence type="ECO:0000256" key="3">
    <source>
        <dbReference type="ARBA" id="ARBA00022692"/>
    </source>
</evidence>
<evidence type="ECO:0000256" key="6">
    <source>
        <dbReference type="ARBA" id="ARBA00023136"/>
    </source>
</evidence>
<comment type="similarity">
    <text evidence="10">Belongs to the G-protein coupled receptor 1 family.</text>
</comment>
<feature type="transmembrane region" description="Helical" evidence="12">
    <location>
        <begin position="137"/>
        <end position="157"/>
    </location>
</feature>
<feature type="transmembrane region" description="Helical" evidence="12">
    <location>
        <begin position="347"/>
        <end position="368"/>
    </location>
</feature>
<dbReference type="Gene3D" id="1.20.1070.10">
    <property type="entry name" value="Rhodopsin 7-helix transmembrane proteins"/>
    <property type="match status" value="1"/>
</dbReference>
<feature type="compositionally biased region" description="Basic and acidic residues" evidence="11">
    <location>
        <begin position="250"/>
        <end position="259"/>
    </location>
</feature>
<feature type="domain" description="G-protein coupled receptors family 1 profile" evidence="13">
    <location>
        <begin position="37"/>
        <end position="400"/>
    </location>
</feature>
<evidence type="ECO:0000256" key="4">
    <source>
        <dbReference type="ARBA" id="ARBA00022989"/>
    </source>
</evidence>
<evidence type="ECO:0000313" key="14">
    <source>
        <dbReference type="EMBL" id="WAR01409.1"/>
    </source>
</evidence>
<keyword evidence="6 12" id="KW-0472">Membrane</keyword>
<evidence type="ECO:0000256" key="7">
    <source>
        <dbReference type="ARBA" id="ARBA00023170"/>
    </source>
</evidence>
<dbReference type="SUPFAM" id="SSF81321">
    <property type="entry name" value="Family A G protein-coupled receptor-like"/>
    <property type="match status" value="1"/>
</dbReference>
<feature type="transmembrane region" description="Helical" evidence="12">
    <location>
        <begin position="183"/>
        <end position="209"/>
    </location>
</feature>
<protein>
    <submittedName>
        <fullName evidence="14">OAR2-like protein</fullName>
    </submittedName>
</protein>
<dbReference type="PRINTS" id="PR00237">
    <property type="entry name" value="GPCRRHODOPSN"/>
</dbReference>
<feature type="transmembrane region" description="Helical" evidence="12">
    <location>
        <begin position="53"/>
        <end position="74"/>
    </location>
</feature>
<dbReference type="Pfam" id="PF00001">
    <property type="entry name" value="7tm_1"/>
    <property type="match status" value="1"/>
</dbReference>
<accession>A0ABY7DWY5</accession>
<feature type="transmembrane region" description="Helical" evidence="12">
    <location>
        <begin position="20"/>
        <end position="46"/>
    </location>
</feature>
<dbReference type="EMBL" id="CP111015">
    <property type="protein sequence ID" value="WAR01409.1"/>
    <property type="molecule type" value="Genomic_DNA"/>
</dbReference>
<gene>
    <name evidence="14" type="ORF">MAR_007967</name>
</gene>
<evidence type="ECO:0000259" key="13">
    <source>
        <dbReference type="PROSITE" id="PS50262"/>
    </source>
</evidence>
<dbReference type="InterPro" id="IPR000276">
    <property type="entry name" value="GPCR_Rhodpsn"/>
</dbReference>
<dbReference type="Proteomes" id="UP001164746">
    <property type="component" value="Chromosome 4"/>
</dbReference>
<evidence type="ECO:0000256" key="9">
    <source>
        <dbReference type="ARBA" id="ARBA00023224"/>
    </source>
</evidence>
<evidence type="ECO:0000313" key="15">
    <source>
        <dbReference type="Proteomes" id="UP001164746"/>
    </source>
</evidence>
<dbReference type="InterPro" id="IPR017452">
    <property type="entry name" value="GPCR_Rhodpsn_7TM"/>
</dbReference>
<keyword evidence="5 10" id="KW-0297">G-protein coupled receptor</keyword>
<name>A0ABY7DWY5_MYAAR</name>